<dbReference type="AlphaFoldDB" id="A0A3A4BPD4"/>
<dbReference type="GO" id="GO:0004074">
    <property type="term" value="F:biliverdin reductase [NAD(P)H] activity"/>
    <property type="evidence" value="ECO:0007669"/>
    <property type="project" value="TreeGrafter"/>
</dbReference>
<dbReference type="RefSeq" id="WP_119926932.1">
    <property type="nucleotide sequence ID" value="NZ_QZEY01000004.1"/>
</dbReference>
<dbReference type="Gene3D" id="3.40.50.720">
    <property type="entry name" value="NAD(P)-binding Rossmann-like Domain"/>
    <property type="match status" value="1"/>
</dbReference>
<dbReference type="EMBL" id="QZEY01000004">
    <property type="protein sequence ID" value="RJL32884.1"/>
    <property type="molecule type" value="Genomic_DNA"/>
</dbReference>
<organism evidence="2 3">
    <name type="scientific">Bailinhaonella thermotolerans</name>
    <dbReference type="NCBI Taxonomy" id="1070861"/>
    <lineage>
        <taxon>Bacteria</taxon>
        <taxon>Bacillati</taxon>
        <taxon>Actinomycetota</taxon>
        <taxon>Actinomycetes</taxon>
        <taxon>Streptosporangiales</taxon>
        <taxon>Streptosporangiaceae</taxon>
        <taxon>Bailinhaonella</taxon>
    </lineage>
</organism>
<dbReference type="Pfam" id="PF13460">
    <property type="entry name" value="NAD_binding_10"/>
    <property type="match status" value="1"/>
</dbReference>
<dbReference type="PANTHER" id="PTHR43355:SF2">
    <property type="entry name" value="FLAVIN REDUCTASE (NADPH)"/>
    <property type="match status" value="1"/>
</dbReference>
<name>A0A3A4BPD4_9ACTN</name>
<accession>A0A3A4BPD4</accession>
<dbReference type="InterPro" id="IPR051606">
    <property type="entry name" value="Polyketide_Oxido-like"/>
</dbReference>
<evidence type="ECO:0000313" key="3">
    <source>
        <dbReference type="Proteomes" id="UP000265768"/>
    </source>
</evidence>
<keyword evidence="3" id="KW-1185">Reference proteome</keyword>
<proteinExistence type="predicted"/>
<dbReference type="GO" id="GO:0042602">
    <property type="term" value="F:riboflavin reductase (NADPH) activity"/>
    <property type="evidence" value="ECO:0007669"/>
    <property type="project" value="TreeGrafter"/>
</dbReference>
<dbReference type="OrthoDB" id="3763081at2"/>
<comment type="caution">
    <text evidence="2">The sequence shown here is derived from an EMBL/GenBank/DDBJ whole genome shotgun (WGS) entry which is preliminary data.</text>
</comment>
<sequence length="211" mass="22746">MKLMILGATGGTGTELVRQALEAGHEVVAPVRNPAGMAVPAHERLSVIRLNVTDAAELTPHVEGRDAVISAIGHRGGGPTTVCRDVARAAGAAMAKTGVRRLLLVSNSGMIIDENDAIYTRLLVKPLLKWFLRHGYADMAEMERETFATDLDWTVVRPPRLTDKPRTGRYRTATGHNVRNGMNLSRADLAHCVLSLAEDPASIRKVVAVAD</sequence>
<dbReference type="PANTHER" id="PTHR43355">
    <property type="entry name" value="FLAVIN REDUCTASE (NADPH)"/>
    <property type="match status" value="1"/>
</dbReference>
<dbReference type="SUPFAM" id="SSF51735">
    <property type="entry name" value="NAD(P)-binding Rossmann-fold domains"/>
    <property type="match status" value="1"/>
</dbReference>
<gene>
    <name evidence="2" type="ORF">D5H75_14415</name>
</gene>
<dbReference type="InterPro" id="IPR016040">
    <property type="entry name" value="NAD(P)-bd_dom"/>
</dbReference>
<protein>
    <submittedName>
        <fullName evidence="2">NAD-dependent epimerase/dehydratase family protein</fullName>
    </submittedName>
</protein>
<dbReference type="Proteomes" id="UP000265768">
    <property type="component" value="Unassembled WGS sequence"/>
</dbReference>
<feature type="domain" description="NAD(P)-binding" evidence="1">
    <location>
        <begin position="7"/>
        <end position="200"/>
    </location>
</feature>
<evidence type="ECO:0000259" key="1">
    <source>
        <dbReference type="Pfam" id="PF13460"/>
    </source>
</evidence>
<reference evidence="2 3" key="1">
    <citation type="submission" date="2018-09" db="EMBL/GenBank/DDBJ databases">
        <title>YIM 75507 draft genome.</title>
        <authorList>
            <person name="Tang S."/>
            <person name="Feng Y."/>
        </authorList>
    </citation>
    <scope>NUCLEOTIDE SEQUENCE [LARGE SCALE GENOMIC DNA]</scope>
    <source>
        <strain evidence="2 3">YIM 75507</strain>
    </source>
</reference>
<dbReference type="InterPro" id="IPR036291">
    <property type="entry name" value="NAD(P)-bd_dom_sf"/>
</dbReference>
<evidence type="ECO:0000313" key="2">
    <source>
        <dbReference type="EMBL" id="RJL32884.1"/>
    </source>
</evidence>